<organism evidence="1 2">
    <name type="scientific">Heracleum sosnowskyi</name>
    <dbReference type="NCBI Taxonomy" id="360622"/>
    <lineage>
        <taxon>Eukaryota</taxon>
        <taxon>Viridiplantae</taxon>
        <taxon>Streptophyta</taxon>
        <taxon>Embryophyta</taxon>
        <taxon>Tracheophyta</taxon>
        <taxon>Spermatophyta</taxon>
        <taxon>Magnoliopsida</taxon>
        <taxon>eudicotyledons</taxon>
        <taxon>Gunneridae</taxon>
        <taxon>Pentapetalae</taxon>
        <taxon>asterids</taxon>
        <taxon>campanulids</taxon>
        <taxon>Apiales</taxon>
        <taxon>Apiaceae</taxon>
        <taxon>Apioideae</taxon>
        <taxon>apioid superclade</taxon>
        <taxon>Tordylieae</taxon>
        <taxon>Tordyliinae</taxon>
        <taxon>Heracleum</taxon>
    </lineage>
</organism>
<evidence type="ECO:0008006" key="3">
    <source>
        <dbReference type="Google" id="ProtNLM"/>
    </source>
</evidence>
<accession>A0AAD8JJ74</accession>
<keyword evidence="2" id="KW-1185">Reference proteome</keyword>
<dbReference type="EMBL" id="JAUIZM010000001">
    <property type="protein sequence ID" value="KAK1404504.1"/>
    <property type="molecule type" value="Genomic_DNA"/>
</dbReference>
<gene>
    <name evidence="1" type="ORF">POM88_004109</name>
</gene>
<dbReference type="InterPro" id="IPR049555">
    <property type="entry name" value="GDT1-like_CS"/>
</dbReference>
<sequence>MAKAGKKFIVLRSIASGFLLTGSVIVYAERGLKQETTGYSPTPEHIAEMNYLLRVVNFLWQKGQQGYVHVWPAFLLIFFSELGDKTFFIAQGLSKTISMAAHILDSVVILNDRSLLKFTDILEHQFRNRKGRSAHVHQLYLELF</sequence>
<dbReference type="AlphaFoldDB" id="A0AAD8JJ74"/>
<comment type="caution">
    <text evidence="1">The sequence shown here is derived from an EMBL/GenBank/DDBJ whole genome shotgun (WGS) entry which is preliminary data.</text>
</comment>
<reference evidence="1" key="2">
    <citation type="submission" date="2023-05" db="EMBL/GenBank/DDBJ databases">
        <authorList>
            <person name="Schelkunov M.I."/>
        </authorList>
    </citation>
    <scope>NUCLEOTIDE SEQUENCE</scope>
    <source>
        <strain evidence="1">Hsosn_3</strain>
        <tissue evidence="1">Leaf</tissue>
    </source>
</reference>
<reference evidence="1" key="1">
    <citation type="submission" date="2023-02" db="EMBL/GenBank/DDBJ databases">
        <title>Genome of toxic invasive species Heracleum sosnowskyi carries increased number of genes despite the absence of recent whole-genome duplications.</title>
        <authorList>
            <person name="Schelkunov M."/>
            <person name="Shtratnikova V."/>
            <person name="Makarenko M."/>
            <person name="Klepikova A."/>
            <person name="Omelchenko D."/>
            <person name="Novikova G."/>
            <person name="Obukhova E."/>
            <person name="Bogdanov V."/>
            <person name="Penin A."/>
            <person name="Logacheva M."/>
        </authorList>
    </citation>
    <scope>NUCLEOTIDE SEQUENCE</scope>
    <source>
        <strain evidence="1">Hsosn_3</strain>
        <tissue evidence="1">Leaf</tissue>
    </source>
</reference>
<dbReference type="Proteomes" id="UP001237642">
    <property type="component" value="Unassembled WGS sequence"/>
</dbReference>
<evidence type="ECO:0000313" key="2">
    <source>
        <dbReference type="Proteomes" id="UP001237642"/>
    </source>
</evidence>
<name>A0AAD8JJ74_9APIA</name>
<evidence type="ECO:0000313" key="1">
    <source>
        <dbReference type="EMBL" id="KAK1404504.1"/>
    </source>
</evidence>
<dbReference type="PROSITE" id="PS01214">
    <property type="entry name" value="UPF0016"/>
    <property type="match status" value="1"/>
</dbReference>
<protein>
    <recommendedName>
        <fullName evidence="3">GDT1 family protein</fullName>
    </recommendedName>
</protein>
<proteinExistence type="predicted"/>